<reference evidence="3 4" key="1">
    <citation type="journal article" date="2017" name="BMC Genomics">
        <title>Whole-genome assembly of Babesia ovata and comparative genomics between closely related pathogens.</title>
        <authorList>
            <person name="Yamagishi J."/>
            <person name="Asada M."/>
            <person name="Hakimi H."/>
            <person name="Tanaka T.Q."/>
            <person name="Sugimoto C."/>
            <person name="Kawazu S."/>
        </authorList>
    </citation>
    <scope>NUCLEOTIDE SEQUENCE [LARGE SCALE GENOMIC DNA]</scope>
    <source>
        <strain evidence="3 4">Miyake</strain>
    </source>
</reference>
<dbReference type="Proteomes" id="UP000236319">
    <property type="component" value="Unassembled WGS sequence"/>
</dbReference>
<dbReference type="PANTHER" id="PTHR13561:SF20">
    <property type="entry name" value="DNA TOPOISOMERASE 2-BINDING PROTEIN 1"/>
    <property type="match status" value="1"/>
</dbReference>
<dbReference type="GO" id="GO:0006270">
    <property type="term" value="P:DNA replication initiation"/>
    <property type="evidence" value="ECO:0007669"/>
    <property type="project" value="TreeGrafter"/>
</dbReference>
<dbReference type="GO" id="GO:0033314">
    <property type="term" value="P:mitotic DNA replication checkpoint signaling"/>
    <property type="evidence" value="ECO:0007669"/>
    <property type="project" value="TreeGrafter"/>
</dbReference>
<gene>
    <name evidence="3" type="ORF">BOVATA_033110</name>
</gene>
<keyword evidence="3" id="KW-0413">Isomerase</keyword>
<dbReference type="PANTHER" id="PTHR13561">
    <property type="entry name" value="DNA REPLICATION REGULATOR DPB11-RELATED"/>
    <property type="match status" value="1"/>
</dbReference>
<dbReference type="InterPro" id="IPR036420">
    <property type="entry name" value="BRCT_dom_sf"/>
</dbReference>
<proteinExistence type="predicted"/>
<dbReference type="GeneID" id="39875588"/>
<dbReference type="Gene3D" id="3.40.50.10190">
    <property type="entry name" value="BRCT domain"/>
    <property type="match status" value="2"/>
</dbReference>
<sequence length="468" mass="53530">MAKDVESVFRIVYDDLGIFRNESNGLWQNRTFCIVGFEHEIPSGAELIKYILEALIKRGASVVKLPNDKLENKTLSIVDYYLCNYSLGYNALAHDILETKLVTPIWLYTCHRDARIHDTKTLPIFTPVGVFCPLMFAKDDVTIWIVSEMPSKELRHSSDVLSRFARHCGFRIIGFSETRSDAAPRSKTYIVMGQTLDKAADSHIIAYANKHKIPCVAIQWLIDCYVAGEIEDIKKYSVDIQFEATMKPNSKKRRLSAIDATIAACVQEGRVMCLSYSAAVEATEEVREMIRSKEIKVHVINPLYLLAPWSMEQISGRERTLYNNLSLVDEDRIILYISRQEARNGAFGIFAQISMFMEYCKFRRKKRNKAVRNIEIHPLQDMYLPAYPGIESAISIPEEMLAGDSLVSRGRTRSFNLYDLADSVAFMGDDNALLEEEEMCGPDIHVRQSANEYSRLLRDAELRWRDSK</sequence>
<dbReference type="RefSeq" id="XP_028868061.1">
    <property type="nucleotide sequence ID" value="XM_029012228.1"/>
</dbReference>
<evidence type="ECO:0000259" key="2">
    <source>
        <dbReference type="PROSITE" id="PS50172"/>
    </source>
</evidence>
<evidence type="ECO:0000256" key="1">
    <source>
        <dbReference type="ARBA" id="ARBA00022737"/>
    </source>
</evidence>
<dbReference type="GO" id="GO:0007095">
    <property type="term" value="P:mitotic G2 DNA damage checkpoint signaling"/>
    <property type="evidence" value="ECO:0007669"/>
    <property type="project" value="TreeGrafter"/>
</dbReference>
<keyword evidence="4" id="KW-1185">Reference proteome</keyword>
<evidence type="ECO:0000313" key="3">
    <source>
        <dbReference type="EMBL" id="GBE61818.1"/>
    </source>
</evidence>
<dbReference type="OrthoDB" id="363344at2759"/>
<organism evidence="3 4">
    <name type="scientific">Babesia ovata</name>
    <dbReference type="NCBI Taxonomy" id="189622"/>
    <lineage>
        <taxon>Eukaryota</taxon>
        <taxon>Sar</taxon>
        <taxon>Alveolata</taxon>
        <taxon>Apicomplexa</taxon>
        <taxon>Aconoidasida</taxon>
        <taxon>Piroplasmida</taxon>
        <taxon>Babesiidae</taxon>
        <taxon>Babesia</taxon>
    </lineage>
</organism>
<dbReference type="GO" id="GO:0016853">
    <property type="term" value="F:isomerase activity"/>
    <property type="evidence" value="ECO:0007669"/>
    <property type="project" value="UniProtKB-KW"/>
</dbReference>
<dbReference type="VEuPathDB" id="PiroplasmaDB:BOVATA_033110"/>
<name>A0A2H6KFP5_9APIC</name>
<evidence type="ECO:0000313" key="4">
    <source>
        <dbReference type="Proteomes" id="UP000236319"/>
    </source>
</evidence>
<protein>
    <submittedName>
        <fullName evidence="3">DNA topoisomerase 2-binding protein 1, putative</fullName>
    </submittedName>
</protein>
<feature type="domain" description="BRCT" evidence="2">
    <location>
        <begin position="139"/>
        <end position="238"/>
    </location>
</feature>
<dbReference type="SUPFAM" id="SSF52113">
    <property type="entry name" value="BRCT domain"/>
    <property type="match status" value="1"/>
</dbReference>
<dbReference type="InterPro" id="IPR001357">
    <property type="entry name" value="BRCT_dom"/>
</dbReference>
<dbReference type="AlphaFoldDB" id="A0A2H6KFP5"/>
<keyword evidence="1" id="KW-0677">Repeat</keyword>
<comment type="caution">
    <text evidence="3">The sequence shown here is derived from an EMBL/GenBank/DDBJ whole genome shotgun (WGS) entry which is preliminary data.</text>
</comment>
<dbReference type="EMBL" id="BDSA01000003">
    <property type="protein sequence ID" value="GBE61818.1"/>
    <property type="molecule type" value="Genomic_DNA"/>
</dbReference>
<accession>A0A2H6KFP5</accession>
<dbReference type="PROSITE" id="PS50172">
    <property type="entry name" value="BRCT"/>
    <property type="match status" value="1"/>
</dbReference>